<keyword evidence="3" id="KW-1185">Reference proteome</keyword>
<accession>A0AAD3D3G2</accession>
<dbReference type="InterPro" id="IPR001932">
    <property type="entry name" value="PPM-type_phosphatase-like_dom"/>
</dbReference>
<dbReference type="EMBL" id="BLLK01000051">
    <property type="protein sequence ID" value="GFH56061.1"/>
    <property type="molecule type" value="Genomic_DNA"/>
</dbReference>
<dbReference type="AlphaFoldDB" id="A0AAD3D3G2"/>
<evidence type="ECO:0000259" key="1">
    <source>
        <dbReference type="PROSITE" id="PS51746"/>
    </source>
</evidence>
<proteinExistence type="predicted"/>
<reference evidence="2 3" key="1">
    <citation type="journal article" date="2021" name="Sci. Rep.">
        <title>The genome of the diatom Chaetoceros tenuissimus carries an ancient integrated fragment of an extant virus.</title>
        <authorList>
            <person name="Hongo Y."/>
            <person name="Kimura K."/>
            <person name="Takaki Y."/>
            <person name="Yoshida Y."/>
            <person name="Baba S."/>
            <person name="Kobayashi G."/>
            <person name="Nagasaki K."/>
            <person name="Hano T."/>
            <person name="Tomaru Y."/>
        </authorList>
    </citation>
    <scope>NUCLEOTIDE SEQUENCE [LARGE SCALE GENOMIC DNA]</scope>
    <source>
        <strain evidence="2 3">NIES-3715</strain>
    </source>
</reference>
<dbReference type="Gene3D" id="3.60.40.10">
    <property type="entry name" value="PPM-type phosphatase domain"/>
    <property type="match status" value="1"/>
</dbReference>
<dbReference type="CDD" id="cd00143">
    <property type="entry name" value="PP2Cc"/>
    <property type="match status" value="1"/>
</dbReference>
<comment type="caution">
    <text evidence="2">The sequence shown here is derived from an EMBL/GenBank/DDBJ whole genome shotgun (WGS) entry which is preliminary data.</text>
</comment>
<protein>
    <recommendedName>
        <fullName evidence="1">PPM-type phosphatase domain-containing protein</fullName>
    </recommendedName>
</protein>
<dbReference type="PROSITE" id="PS51746">
    <property type="entry name" value="PPM_2"/>
    <property type="match status" value="1"/>
</dbReference>
<dbReference type="Proteomes" id="UP001054902">
    <property type="component" value="Unassembled WGS sequence"/>
</dbReference>
<dbReference type="SMART" id="SM00332">
    <property type="entry name" value="PP2Cc"/>
    <property type="match status" value="1"/>
</dbReference>
<dbReference type="SUPFAM" id="SSF81606">
    <property type="entry name" value="PP2C-like"/>
    <property type="match status" value="1"/>
</dbReference>
<evidence type="ECO:0000313" key="3">
    <source>
        <dbReference type="Proteomes" id="UP001054902"/>
    </source>
</evidence>
<dbReference type="InterPro" id="IPR036457">
    <property type="entry name" value="PPM-type-like_dom_sf"/>
</dbReference>
<evidence type="ECO:0000313" key="2">
    <source>
        <dbReference type="EMBL" id="GFH56061.1"/>
    </source>
</evidence>
<dbReference type="GO" id="GO:0004722">
    <property type="term" value="F:protein serine/threonine phosphatase activity"/>
    <property type="evidence" value="ECO:0007669"/>
    <property type="project" value="InterPro"/>
</dbReference>
<name>A0AAD3D3G2_9STRA</name>
<dbReference type="PANTHER" id="PTHR47992">
    <property type="entry name" value="PROTEIN PHOSPHATASE"/>
    <property type="match status" value="1"/>
</dbReference>
<dbReference type="InterPro" id="IPR015655">
    <property type="entry name" value="PP2C"/>
</dbReference>
<sequence>MAKTKSLPKEKKYAAISQVGYKPNNSEWINQDACFVKEYQKGNENSTMAVVCDGHGVNGHLVSNFILEQIAAKVDKGEAIDEESFGELQNSLEGNDNIDSSISGTTCTIVNVSNGHVTAMNVGDSPAYIGRRNEENQKLELIPITFDHVPMVSSEANRIKANGGVVNVRSGSNSSISSGTSDTLPLRVWIRIEDGQTVKLIGLAMTRSLGDVKAHAKGVISEPNVVKKELKESDEFILVCSDGVTDALERSEISELMDDYMSSLPPYEHKKDWDPVQAANMLVSNARRKWNPFVGIDDITCCILKLR</sequence>
<organism evidence="2 3">
    <name type="scientific">Chaetoceros tenuissimus</name>
    <dbReference type="NCBI Taxonomy" id="426638"/>
    <lineage>
        <taxon>Eukaryota</taxon>
        <taxon>Sar</taxon>
        <taxon>Stramenopiles</taxon>
        <taxon>Ochrophyta</taxon>
        <taxon>Bacillariophyta</taxon>
        <taxon>Coscinodiscophyceae</taxon>
        <taxon>Chaetocerotophycidae</taxon>
        <taxon>Chaetocerotales</taxon>
        <taxon>Chaetocerotaceae</taxon>
        <taxon>Chaetoceros</taxon>
    </lineage>
</organism>
<dbReference type="Pfam" id="PF00481">
    <property type="entry name" value="PP2C"/>
    <property type="match status" value="1"/>
</dbReference>
<gene>
    <name evidence="2" type="ORF">CTEN210_12537</name>
</gene>
<feature type="domain" description="PPM-type phosphatase" evidence="1">
    <location>
        <begin position="12"/>
        <end position="306"/>
    </location>
</feature>